<dbReference type="EMBL" id="CP109441">
    <property type="protein sequence ID" value="WUV42811.1"/>
    <property type="molecule type" value="Genomic_DNA"/>
</dbReference>
<accession>A0ABZ1YIM3</accession>
<gene>
    <name evidence="1" type="ORF">OG563_26575</name>
</gene>
<evidence type="ECO:0000313" key="1">
    <source>
        <dbReference type="EMBL" id="WUV42811.1"/>
    </source>
</evidence>
<protein>
    <submittedName>
        <fullName evidence="1">Uncharacterized protein</fullName>
    </submittedName>
</protein>
<reference evidence="1" key="1">
    <citation type="submission" date="2022-10" db="EMBL/GenBank/DDBJ databases">
        <title>The complete genomes of actinobacterial strains from the NBC collection.</title>
        <authorList>
            <person name="Joergensen T.S."/>
            <person name="Alvarez Arevalo M."/>
            <person name="Sterndorff E.B."/>
            <person name="Faurdal D."/>
            <person name="Vuksanovic O."/>
            <person name="Mourched A.-S."/>
            <person name="Charusanti P."/>
            <person name="Shaw S."/>
            <person name="Blin K."/>
            <person name="Weber T."/>
        </authorList>
    </citation>
    <scope>NUCLEOTIDE SEQUENCE</scope>
    <source>
        <strain evidence="1">NBC_01482</strain>
    </source>
</reference>
<keyword evidence="2" id="KW-1185">Reference proteome</keyword>
<organism evidence="1 2">
    <name type="scientific">Nocardia vinacea</name>
    <dbReference type="NCBI Taxonomy" id="96468"/>
    <lineage>
        <taxon>Bacteria</taxon>
        <taxon>Bacillati</taxon>
        <taxon>Actinomycetota</taxon>
        <taxon>Actinomycetes</taxon>
        <taxon>Mycobacteriales</taxon>
        <taxon>Nocardiaceae</taxon>
        <taxon>Nocardia</taxon>
    </lineage>
</organism>
<dbReference type="Proteomes" id="UP001432062">
    <property type="component" value="Chromosome"/>
</dbReference>
<name>A0ABZ1YIM3_9NOCA</name>
<dbReference type="RefSeq" id="WP_329405429.1">
    <property type="nucleotide sequence ID" value="NZ_CP109441.1"/>
</dbReference>
<proteinExistence type="predicted"/>
<evidence type="ECO:0000313" key="2">
    <source>
        <dbReference type="Proteomes" id="UP001432062"/>
    </source>
</evidence>
<sequence length="374" mass="41081">MTEPNLTPAQKRALAEQAEHARPQIERAMTELYAALDWSDLAGKVDMSAVVGKVDISAFAPKVDMSAVIGKVDTSALLGKVDTSALFPKYDISPLFPKFDISALLPKYDTSALFSKLDTSALLPNFATLPVVDISWILRDYVTFSPSLVPPNFDDLLDSLLTRYPANWPDDEELTFDLAKQIVENEGIPIVYIPRAEIVSELVQAADRAERGAILVARTADILEDCADALSYELHTAVEELKELLLDAMHTLGAGHHRSAQSLSVDVCTTLIEAHIGKHNKAKNLCRVTKLNEAFAEDRLRYVLGVAPVVNLMTEWNPKSGKPRPAPLSRHVCAHQAHPSHFTPENAILAVMVATSLIRALDERYSWPAPDTSL</sequence>